<organism evidence="2 3">
    <name type="scientific">Rhizomicrobium palustre</name>
    <dbReference type="NCBI Taxonomy" id="189966"/>
    <lineage>
        <taxon>Bacteria</taxon>
        <taxon>Pseudomonadati</taxon>
        <taxon>Pseudomonadota</taxon>
        <taxon>Alphaproteobacteria</taxon>
        <taxon>Micropepsales</taxon>
        <taxon>Micropepsaceae</taxon>
        <taxon>Rhizomicrobium</taxon>
    </lineage>
</organism>
<reference evidence="2 3" key="1">
    <citation type="submission" date="2020-03" db="EMBL/GenBank/DDBJ databases">
        <title>Genomic Encyclopedia of Type Strains, Phase IV (KMG-IV): sequencing the most valuable type-strain genomes for metagenomic binning, comparative biology and taxonomic classification.</title>
        <authorList>
            <person name="Goeker M."/>
        </authorList>
    </citation>
    <scope>NUCLEOTIDE SEQUENCE [LARGE SCALE GENOMIC DNA]</scope>
    <source>
        <strain evidence="2 3">DSM 19867</strain>
    </source>
</reference>
<dbReference type="AlphaFoldDB" id="A0A846N1K4"/>
<proteinExistence type="predicted"/>
<protein>
    <recommendedName>
        <fullName evidence="4">Lipoprotein</fullName>
    </recommendedName>
</protein>
<sequence>MKSTKLVRLFTVSALAVVTLSGCETWQKAVNYVRADNQNVCPDAQILANTSVIPVYDPAKGADPSNIVYTMQMTGIKTRCDYSKRDNTTDVNLRIAYKATRAPGGEAAHFKAPYYVAVTTDGNIVDKQVHWLEFDFPQSAAVVTGEEYMDSVVIKVAPQKRSFEYHVLTGFQLTQAQIEYNKKMGQYLP</sequence>
<keyword evidence="3" id="KW-1185">Reference proteome</keyword>
<name>A0A846N1K4_9PROT</name>
<evidence type="ECO:0000313" key="3">
    <source>
        <dbReference type="Proteomes" id="UP000570514"/>
    </source>
</evidence>
<comment type="caution">
    <text evidence="2">The sequence shown here is derived from an EMBL/GenBank/DDBJ whole genome shotgun (WGS) entry which is preliminary data.</text>
</comment>
<accession>A0A846N1K4</accession>
<feature type="signal peptide" evidence="1">
    <location>
        <begin position="1"/>
        <end position="16"/>
    </location>
</feature>
<dbReference type="RefSeq" id="WP_167083463.1">
    <property type="nucleotide sequence ID" value="NZ_BAAADC010000001.1"/>
</dbReference>
<evidence type="ECO:0000256" key="1">
    <source>
        <dbReference type="SAM" id="SignalP"/>
    </source>
</evidence>
<keyword evidence="1" id="KW-0732">Signal</keyword>
<dbReference type="PROSITE" id="PS51257">
    <property type="entry name" value="PROKAR_LIPOPROTEIN"/>
    <property type="match status" value="1"/>
</dbReference>
<evidence type="ECO:0008006" key="4">
    <source>
        <dbReference type="Google" id="ProtNLM"/>
    </source>
</evidence>
<evidence type="ECO:0000313" key="2">
    <source>
        <dbReference type="EMBL" id="NIK89369.1"/>
    </source>
</evidence>
<feature type="chain" id="PRO_5032349246" description="Lipoprotein" evidence="1">
    <location>
        <begin position="17"/>
        <end position="189"/>
    </location>
</feature>
<gene>
    <name evidence="2" type="ORF">FHS83_002687</name>
</gene>
<dbReference type="EMBL" id="JAASRM010000001">
    <property type="protein sequence ID" value="NIK89369.1"/>
    <property type="molecule type" value="Genomic_DNA"/>
</dbReference>
<dbReference type="Proteomes" id="UP000570514">
    <property type="component" value="Unassembled WGS sequence"/>
</dbReference>